<reference evidence="1" key="1">
    <citation type="submission" date="2023-08" db="EMBL/GenBank/DDBJ databases">
        <authorList>
            <person name="Messyasz A."/>
            <person name="Mannisto M.K."/>
            <person name="Kerkhof L.J."/>
            <person name="Haggblom M."/>
        </authorList>
    </citation>
    <scope>NUCLEOTIDE SEQUENCE</scope>
    <source>
        <strain evidence="1">X5P6</strain>
    </source>
</reference>
<protein>
    <recommendedName>
        <fullName evidence="2">Zinc ribbon domain-containing protein</fullName>
    </recommendedName>
</protein>
<reference evidence="1" key="2">
    <citation type="journal article" date="2024" name="Environ. Microbiol.">
        <title>Genome analysis and description of Tunturibacter gen. nov. expands the diversity of Terriglobia in tundra soils.</title>
        <authorList>
            <person name="Messyasz A."/>
            <person name="Mannisto M.K."/>
            <person name="Kerkhof L.J."/>
            <person name="Haggblom M.M."/>
        </authorList>
    </citation>
    <scope>NUCLEOTIDE SEQUENCE</scope>
    <source>
        <strain evidence="1">X5P6</strain>
    </source>
</reference>
<evidence type="ECO:0000313" key="1">
    <source>
        <dbReference type="EMBL" id="XCB33279.1"/>
    </source>
</evidence>
<accession>A0AAU7ZQM3</accession>
<dbReference type="RefSeq" id="WP_353064118.1">
    <property type="nucleotide sequence ID" value="NZ_CP132942.1"/>
</dbReference>
<proteinExistence type="predicted"/>
<name>A0AAU7ZQM3_9BACT</name>
<gene>
    <name evidence="1" type="ORF">RBB77_23150</name>
</gene>
<dbReference type="EMBL" id="CP132942">
    <property type="protein sequence ID" value="XCB33279.1"/>
    <property type="molecule type" value="Genomic_DNA"/>
</dbReference>
<dbReference type="KEGG" id="tpsc:RBB77_23150"/>
<evidence type="ECO:0008006" key="2">
    <source>
        <dbReference type="Google" id="ProtNLM"/>
    </source>
</evidence>
<organism evidence="1">
    <name type="scientific">Tunturiibacter psychrotolerans</name>
    <dbReference type="NCBI Taxonomy" id="3069686"/>
    <lineage>
        <taxon>Bacteria</taxon>
        <taxon>Pseudomonadati</taxon>
        <taxon>Acidobacteriota</taxon>
        <taxon>Terriglobia</taxon>
        <taxon>Terriglobales</taxon>
        <taxon>Acidobacteriaceae</taxon>
        <taxon>Tunturiibacter</taxon>
    </lineage>
</organism>
<sequence>MSEFKDKIPAAGGKIDFLYDPTTGRIATQISGTGFFAMYIVAVSMDGRHLLESVVPAGMGGVMSYRQPSVLTYMQSDEQGMWGRNCPYCQKYFRTNHNMGETYCPYCSQPESDLAFISKEQRVYLTAFYDGFARAYLEKKNTSLDLAEITDTTAAWHYSEEKQQHHFVCQTDNVEYSIGSRIPSRLRDGAECALNVLLGCEFIGFFGDFVHQPDDGKPRFFVRRQMGSANDASRSNDDDGSNIFWPRQFDLLNDRSK</sequence>
<dbReference type="AlphaFoldDB" id="A0AAU7ZQM3"/>